<reference evidence="2" key="2">
    <citation type="submission" date="2023-02" db="EMBL/GenBank/DDBJ databases">
        <authorList>
            <person name="Swenson N.G."/>
            <person name="Wegrzyn J.L."/>
            <person name="Mcevoy S.L."/>
        </authorList>
    </citation>
    <scope>NUCLEOTIDE SEQUENCE</scope>
    <source>
        <strain evidence="2">91603</strain>
        <tissue evidence="2">Leaf</tissue>
    </source>
</reference>
<feature type="compositionally biased region" description="Basic and acidic residues" evidence="1">
    <location>
        <begin position="55"/>
        <end position="68"/>
    </location>
</feature>
<accession>A0AAD5P1F7</accession>
<dbReference type="EMBL" id="JAJSOW010000003">
    <property type="protein sequence ID" value="KAI9195039.1"/>
    <property type="molecule type" value="Genomic_DNA"/>
</dbReference>
<gene>
    <name evidence="2" type="ORF">LWI28_011090</name>
</gene>
<evidence type="ECO:0000256" key="1">
    <source>
        <dbReference type="SAM" id="MobiDB-lite"/>
    </source>
</evidence>
<organism evidence="2 3">
    <name type="scientific">Acer negundo</name>
    <name type="common">Box elder</name>
    <dbReference type="NCBI Taxonomy" id="4023"/>
    <lineage>
        <taxon>Eukaryota</taxon>
        <taxon>Viridiplantae</taxon>
        <taxon>Streptophyta</taxon>
        <taxon>Embryophyta</taxon>
        <taxon>Tracheophyta</taxon>
        <taxon>Spermatophyta</taxon>
        <taxon>Magnoliopsida</taxon>
        <taxon>eudicotyledons</taxon>
        <taxon>Gunneridae</taxon>
        <taxon>Pentapetalae</taxon>
        <taxon>rosids</taxon>
        <taxon>malvids</taxon>
        <taxon>Sapindales</taxon>
        <taxon>Sapindaceae</taxon>
        <taxon>Hippocastanoideae</taxon>
        <taxon>Acereae</taxon>
        <taxon>Acer</taxon>
    </lineage>
</organism>
<protein>
    <submittedName>
        <fullName evidence="2">Uncharacterized protein</fullName>
    </submittedName>
</protein>
<name>A0AAD5P1F7_ACENE</name>
<dbReference type="Proteomes" id="UP001064489">
    <property type="component" value="Chromosome 1"/>
</dbReference>
<feature type="region of interest" description="Disordered" evidence="1">
    <location>
        <begin position="36"/>
        <end position="70"/>
    </location>
</feature>
<reference evidence="2" key="1">
    <citation type="journal article" date="2022" name="Plant J.">
        <title>Strategies of tolerance reflected in two North American maple genomes.</title>
        <authorList>
            <person name="McEvoy S.L."/>
            <person name="Sezen U.U."/>
            <person name="Trouern-Trend A."/>
            <person name="McMahon S.M."/>
            <person name="Schaberg P.G."/>
            <person name="Yang J."/>
            <person name="Wegrzyn J.L."/>
            <person name="Swenson N.G."/>
        </authorList>
    </citation>
    <scope>NUCLEOTIDE SEQUENCE</scope>
    <source>
        <strain evidence="2">91603</strain>
    </source>
</reference>
<evidence type="ECO:0000313" key="3">
    <source>
        <dbReference type="Proteomes" id="UP001064489"/>
    </source>
</evidence>
<proteinExistence type="predicted"/>
<keyword evidence="3" id="KW-1185">Reference proteome</keyword>
<dbReference type="AlphaFoldDB" id="A0AAD5P1F7"/>
<sequence>MPLNKIKTSEEKKTDVVEEATEFSLTKWITEEVPAQEQDSLVPQQPKLQFQRSIALDKPKRDRKKPESLPDVAEIDSLTDQAMDYSSKVARHSGQLIEVQLEVVIGAHVDSVAVGQIVDANMSQIITPTRVVSEEATQTSQGNNTT</sequence>
<feature type="compositionally biased region" description="Polar residues" evidence="1">
    <location>
        <begin position="37"/>
        <end position="52"/>
    </location>
</feature>
<evidence type="ECO:0000313" key="2">
    <source>
        <dbReference type="EMBL" id="KAI9195039.1"/>
    </source>
</evidence>
<comment type="caution">
    <text evidence="2">The sequence shown here is derived from an EMBL/GenBank/DDBJ whole genome shotgun (WGS) entry which is preliminary data.</text>
</comment>